<dbReference type="InterPro" id="IPR019949">
    <property type="entry name" value="CmoO-like"/>
</dbReference>
<dbReference type="GO" id="GO:0005829">
    <property type="term" value="C:cytosol"/>
    <property type="evidence" value="ECO:0007669"/>
    <property type="project" value="TreeGrafter"/>
</dbReference>
<dbReference type="FunFam" id="3.20.20.30:FF:000002">
    <property type="entry name" value="LLM class flavin-dependent oxidoreductase"/>
    <property type="match status" value="1"/>
</dbReference>
<dbReference type="InterPro" id="IPR036661">
    <property type="entry name" value="Luciferase-like_sf"/>
</dbReference>
<evidence type="ECO:0000313" key="4">
    <source>
        <dbReference type="EMBL" id="MBB4236787.1"/>
    </source>
</evidence>
<dbReference type="PANTHER" id="PTHR30137:SF6">
    <property type="entry name" value="LUCIFERASE-LIKE MONOOXYGENASE"/>
    <property type="match status" value="1"/>
</dbReference>
<reference evidence="4 5" key="1">
    <citation type="submission" date="2020-08" db="EMBL/GenBank/DDBJ databases">
        <title>Genomic Encyclopedia of Type Strains, Phase IV (KMG-V): Genome sequencing to study the core and pangenomes of soil and plant-associated prokaryotes.</title>
        <authorList>
            <person name="Whitman W."/>
        </authorList>
    </citation>
    <scope>NUCLEOTIDE SEQUENCE [LARGE SCALE GENOMIC DNA]</scope>
    <source>
        <strain evidence="4 5">SEMIA 4089</strain>
    </source>
</reference>
<dbReference type="InterPro" id="IPR050766">
    <property type="entry name" value="Bact_Lucif_Oxidored"/>
</dbReference>
<organism evidence="4 5">
    <name type="scientific">Rhizobium esperanzae</name>
    <dbReference type="NCBI Taxonomy" id="1967781"/>
    <lineage>
        <taxon>Bacteria</taxon>
        <taxon>Pseudomonadati</taxon>
        <taxon>Pseudomonadota</taxon>
        <taxon>Alphaproteobacteria</taxon>
        <taxon>Hyphomicrobiales</taxon>
        <taxon>Rhizobiaceae</taxon>
        <taxon>Rhizobium/Agrobacterium group</taxon>
        <taxon>Rhizobium</taxon>
    </lineage>
</organism>
<dbReference type="GO" id="GO:0016705">
    <property type="term" value="F:oxidoreductase activity, acting on paired donors, with incorporation or reduction of molecular oxygen"/>
    <property type="evidence" value="ECO:0007669"/>
    <property type="project" value="InterPro"/>
</dbReference>
<dbReference type="CDD" id="cd00347">
    <property type="entry name" value="Flavin_utilizing_monoxygenases"/>
    <property type="match status" value="1"/>
</dbReference>
<dbReference type="Pfam" id="PF00296">
    <property type="entry name" value="Bac_luciferase"/>
    <property type="match status" value="1"/>
</dbReference>
<dbReference type="PANTHER" id="PTHR30137">
    <property type="entry name" value="LUCIFERASE-LIKE MONOOXYGENASE"/>
    <property type="match status" value="1"/>
</dbReference>
<dbReference type="NCBIfam" id="TIGR03558">
    <property type="entry name" value="oxido_grp_1"/>
    <property type="match status" value="1"/>
</dbReference>
<evidence type="ECO:0000256" key="2">
    <source>
        <dbReference type="ARBA" id="ARBA00074555"/>
    </source>
</evidence>
<dbReference type="AlphaFoldDB" id="A0A7W6W5N5"/>
<dbReference type="Proteomes" id="UP000540909">
    <property type="component" value="Unassembled WGS sequence"/>
</dbReference>
<comment type="similarity">
    <text evidence="1">To bacterial alkanal monooxygenase alpha and beta chains.</text>
</comment>
<evidence type="ECO:0000256" key="1">
    <source>
        <dbReference type="ARBA" id="ARBA00007789"/>
    </source>
</evidence>
<proteinExistence type="predicted"/>
<gene>
    <name evidence="4" type="ORF">GGD57_003377</name>
</gene>
<name>A0A7W6W5N5_9HYPH</name>
<dbReference type="InterPro" id="IPR011251">
    <property type="entry name" value="Luciferase-like_dom"/>
</dbReference>
<sequence>MARSATYIDGIRQLPGRFPMVPFSILDLSPVAEGSSVRQSLESSARMARKAEEFGYKRFWLAEHHGMPGIASAATSVVIGHVGAATTRIRVGSGGIMLPNHSPLVIAEQFGTLEALFPGRVDLGLGRAPGTDMRTAQALRRNLEAGANSFPNDVVELQQLLGTPVENQAILAVPGNGSHIPIWLLGSSLYSAQLAAMLGLPYAFASHFAPDMLLDAIAIYRDRFQPSAMLDKPYVMVGVMGAVAATDEEARYHFTSAEQQFVNLRRNVRGPFPRPVADMENFWSPMEKMNVEHTLRYAVVGSPKTAEAKLTEFLNETQADEVIISMPIHDIEARLRSVELFAALGNFMRAAA</sequence>
<comment type="caution">
    <text evidence="4">The sequence shown here is derived from an EMBL/GenBank/DDBJ whole genome shotgun (WGS) entry which is preliminary data.</text>
</comment>
<dbReference type="Gene3D" id="3.20.20.30">
    <property type="entry name" value="Luciferase-like domain"/>
    <property type="match status" value="1"/>
</dbReference>
<evidence type="ECO:0000313" key="5">
    <source>
        <dbReference type="Proteomes" id="UP000540909"/>
    </source>
</evidence>
<dbReference type="EMBL" id="JACIFY010000011">
    <property type="protein sequence ID" value="MBB4236787.1"/>
    <property type="molecule type" value="Genomic_DNA"/>
</dbReference>
<evidence type="ECO:0000259" key="3">
    <source>
        <dbReference type="Pfam" id="PF00296"/>
    </source>
</evidence>
<protein>
    <recommendedName>
        <fullName evidence="2">Luciferase-like monooxygenase</fullName>
    </recommendedName>
</protein>
<accession>A0A7W6W5N5</accession>
<dbReference type="SUPFAM" id="SSF51679">
    <property type="entry name" value="Bacterial luciferase-like"/>
    <property type="match status" value="1"/>
</dbReference>
<feature type="domain" description="Luciferase-like" evidence="3">
    <location>
        <begin position="23"/>
        <end position="316"/>
    </location>
</feature>